<sequence>MEMYINNCLTCPVSSHLQKKRLRRSHLAPWLVGGGAESASVSFTGWPASPLSCTRSLLFFLDLVTVWFCFLTVSKVGRLGESRVKYFVRKMEEIFKKLRDPTSGQQIAALQEIGQRAKELSPSHRSELVGILSLILTPTLPSVKDPSVIFSQLLRSLAIVCPTVFSDHVNASLLLTRLPVHLIGQDGEGHISNEDMTNLLTLVDSLTKICASAASFTLSSHLIDKLLIAVTHVLTSRPETSTQFTSALAILTNLSSTGPLAVRTIQKSARFKKTVWPKLVAIFNARIQPNEKNVRNSILLAKFMLTQDLHSSSTLFTYALHHLGALAGIVLGGSNDMMELVSELAVVFDRLVKRLESRAGTDPVTESQKPDDDPESMAASVRTYVELVKLTVEKVKKLTVAKSRTSVTAKPILQLLKALVPEYKTNELTLPDTYEAIFSIIHSLELDPGRGDDVVNQGDIYLAYHHLLSAMATLPNGFFMKKSVLDLLEKVIESVKLQPGISPEIIRQNTTACQLVSENMLINLVGGELGISSYLLQLTLSQKGTMQGNSTIRERVVAKIQEESASCEKLIKDLIEVESTTEVVWCVIEVLSLLANNSRSKVILGLLLTGLNGASRHLAMAIHSTHPTLVMRALSITAAVGFSGDNLKELSESLVKMNQYQVMHASIEQRPDPLSPTATLGLSMIESALEAVTNDSQMSDVTESVSDTVSQLYVVTMYQSKLDVAELRLKRSEERVSQSEEIINRQNKLLNQHGEIVARQLAEMELKEENCHSLRKEILCLKDIVNQQEGLSAETSKAHEEKLRFSQKKMNEQADKISLLEEEVEKIETNRQRLEKLLCKEKDGRRADAIKKKEVLSKQNTKVNRLQTEVQRGQEEQKRLEHLLEKEKQTVEIIRGVLGNNSRIA</sequence>
<proteinExistence type="predicted"/>
<keyword evidence="1" id="KW-0175">Coiled coil</keyword>
<reference evidence="2 3" key="1">
    <citation type="submission" date="2015-12" db="EMBL/GenBank/DDBJ databases">
        <title>The genome of Folsomia candida.</title>
        <authorList>
            <person name="Faddeeva A."/>
            <person name="Derks M.F."/>
            <person name="Anvar Y."/>
            <person name="Smit S."/>
            <person name="Van Straalen N."/>
            <person name="Roelofs D."/>
        </authorList>
    </citation>
    <scope>NUCLEOTIDE SEQUENCE [LARGE SCALE GENOMIC DNA]</scope>
    <source>
        <strain evidence="2 3">VU population</strain>
        <tissue evidence="2">Whole body</tissue>
    </source>
</reference>
<evidence type="ECO:0000256" key="1">
    <source>
        <dbReference type="SAM" id="Coils"/>
    </source>
</evidence>
<evidence type="ECO:0000313" key="2">
    <source>
        <dbReference type="EMBL" id="OXA62411.1"/>
    </source>
</evidence>
<organism evidence="2 3">
    <name type="scientific">Folsomia candida</name>
    <name type="common">Springtail</name>
    <dbReference type="NCBI Taxonomy" id="158441"/>
    <lineage>
        <taxon>Eukaryota</taxon>
        <taxon>Metazoa</taxon>
        <taxon>Ecdysozoa</taxon>
        <taxon>Arthropoda</taxon>
        <taxon>Hexapoda</taxon>
        <taxon>Collembola</taxon>
        <taxon>Entomobryomorpha</taxon>
        <taxon>Isotomoidea</taxon>
        <taxon>Isotomidae</taxon>
        <taxon>Proisotominae</taxon>
        <taxon>Folsomia</taxon>
    </lineage>
</organism>
<evidence type="ECO:0000313" key="3">
    <source>
        <dbReference type="Proteomes" id="UP000198287"/>
    </source>
</evidence>
<dbReference type="Proteomes" id="UP000198287">
    <property type="component" value="Unassembled WGS sequence"/>
</dbReference>
<dbReference type="AlphaFoldDB" id="A0A226EZV3"/>
<feature type="coiled-coil region" evidence="1">
    <location>
        <begin position="715"/>
        <end position="777"/>
    </location>
</feature>
<keyword evidence="3" id="KW-1185">Reference proteome</keyword>
<accession>A0A226EZV3</accession>
<protein>
    <submittedName>
        <fullName evidence="2">Uncharacterized protein</fullName>
    </submittedName>
</protein>
<feature type="coiled-coil region" evidence="1">
    <location>
        <begin position="803"/>
        <end position="890"/>
    </location>
</feature>
<name>A0A226EZV3_FOLCA</name>
<comment type="caution">
    <text evidence="2">The sequence shown here is derived from an EMBL/GenBank/DDBJ whole genome shotgun (WGS) entry which is preliminary data.</text>
</comment>
<gene>
    <name evidence="2" type="ORF">Fcan01_03997</name>
</gene>
<dbReference type="EMBL" id="LNIX01000001">
    <property type="protein sequence ID" value="OXA62411.1"/>
    <property type="molecule type" value="Genomic_DNA"/>
</dbReference>